<keyword evidence="4" id="KW-0479">Metal-binding</keyword>
<evidence type="ECO:0000313" key="9">
    <source>
        <dbReference type="EMBL" id="MFC4622016.1"/>
    </source>
</evidence>
<reference evidence="10" key="1">
    <citation type="journal article" date="2019" name="Int. J. Syst. Evol. Microbiol.">
        <title>The Global Catalogue of Microorganisms (GCM) 10K type strain sequencing project: providing services to taxonomists for standard genome sequencing and annotation.</title>
        <authorList>
            <consortium name="The Broad Institute Genomics Platform"/>
            <consortium name="The Broad Institute Genome Sequencing Center for Infectious Disease"/>
            <person name="Wu L."/>
            <person name="Ma J."/>
        </authorList>
    </citation>
    <scope>NUCLEOTIDE SEQUENCE [LARGE SCALE GENOMIC DNA]</scope>
    <source>
        <strain evidence="10">JCM 11650</strain>
    </source>
</reference>
<dbReference type="Pfam" id="PF07691">
    <property type="entry name" value="PA14"/>
    <property type="match status" value="1"/>
</dbReference>
<dbReference type="EMBL" id="JBHSEW010000005">
    <property type="protein sequence ID" value="MFC4622016.1"/>
    <property type="molecule type" value="Genomic_DNA"/>
</dbReference>
<feature type="domain" description="PA14" evidence="8">
    <location>
        <begin position="203"/>
        <end position="344"/>
    </location>
</feature>
<gene>
    <name evidence="9" type="ORF">ACFO3A_07265</name>
</gene>
<keyword evidence="3" id="KW-1029">Fimbrium biogenesis</keyword>
<evidence type="ECO:0000256" key="5">
    <source>
        <dbReference type="ARBA" id="ARBA00022837"/>
    </source>
</evidence>
<evidence type="ECO:0000256" key="7">
    <source>
        <dbReference type="SAM" id="SignalP"/>
    </source>
</evidence>
<name>A0ABV9GV13_9BURK</name>
<dbReference type="Proteomes" id="UP001595967">
    <property type="component" value="Unassembled WGS sequence"/>
</dbReference>
<evidence type="ECO:0000256" key="1">
    <source>
        <dbReference type="ARBA" id="ARBA00004561"/>
    </source>
</evidence>
<dbReference type="RefSeq" id="WP_377725258.1">
    <property type="nucleotide sequence ID" value="NZ_JBHSEW010000005.1"/>
</dbReference>
<accession>A0ABV9GV13</accession>
<evidence type="ECO:0000259" key="8">
    <source>
        <dbReference type="PROSITE" id="PS51820"/>
    </source>
</evidence>
<feature type="signal peptide" evidence="7">
    <location>
        <begin position="1"/>
        <end position="32"/>
    </location>
</feature>
<evidence type="ECO:0000256" key="4">
    <source>
        <dbReference type="ARBA" id="ARBA00022723"/>
    </source>
</evidence>
<evidence type="ECO:0000256" key="2">
    <source>
        <dbReference type="ARBA" id="ARBA00008387"/>
    </source>
</evidence>
<sequence>MLGKYKMFSMLAAFARHTLTVWLAGTALGAAAQTVSLADQPVFASSQVAGNLALALSVEYPTVTRVAHTDVYTPDKEFLGHFDPKKCYTYQANTSSPETSYFAPAGLANNHTCTGKWSGNFLNWATHAAIDPFRWAMTGGRRVVDTATETILEKGRHSGQGNLFPDRTLPAGLIAGATPFSSSDADGGMRISVNGRGYKMRFWPIVGFQVEYFNNTSGNFNGTPVYTERQPVIKISWPGSPGAGVSNDFSSRWTGSFTAPNDSYYQFRMVQDDNATLYVGGDEVIKAVGWKGIDSGNWTTSNRVGPKSGTVNFKIEHVDTGGGASLYLQWRRCKNTSANSCNTGTASHWNDWQDFSYGSISYTEANYNGGSTLQSIYDAVVRVKVCDPSAAAGGVEANCVQYGSNWKPEGLVQEYAQRMRFSAFGYMNQDGNGRDGGVLRARQKFVGPTKPEPGQNPVANTLKEWSATDGTFVRNPDSADATSTNTWAGLTGNDRVQDSGVIGYLNGFGQIIDGNYKSNDPVNELYYATLRYFRGLDNIDAWSNIADGTSTADKKKWLDGFPIVRDWTAQDPILYSCQRNFVLGIGDINTHSDKNVPGTTDPDGTPSTPDFGADATFFDAFRSTNNLKKLQGMGSNKANASTGSNMSNDYMAGLAFEANTRDIRPDNANTPNSIGKQTVQTYWVDVLENGFVTNNKFYLTGKFGGLDRSKLPTGFDPYTFDGEIPLDWWSTNGKKIGGQDKPNNYFTAGQPDDMVAGLREAFQSIAAAVKSYTTALAYTSPNITSGDMAYASQYDSNNWSGTVLGRTISYPATGNPTVTEVWRTDTTLAQQVAADSGAGWNTQRRIVTWGGSDTKGVPFRYDQLSATQKSSLNTSYVAEDDGAVYLNYLRGSRKDEYNSTAADSLHRYRARDTLLGDIVNAKLTAVGPPSAPLITARNPGYGAFKNTYKARATVVYAGANDGMLHAFNGADGQEIFAYVPGDMFKAAGGLSDSLLANYGNPNYEHRYMVDAAPVVVDVDFSKIQGSAEGADPDWRSVLIGGLGKGGKSYYALDVTDPSAMTTEAAVAGKVLWETDLSEMGYSFGRPWAVKTAKYGWVIILTSGYGSSSTAGLIFLINPKTGALIEKIATSAAAPGLTHASAYGADVGDGTVSAVYAGDLNGQLWRFDLTQKDSAAAYPAGKKIAQLNNAAGNALPITTPPLVVIDPATRVRYVMVGTGQLLDTVDIASTQVQSFFAIKDGGIAHFAAHDTPVTRSALKAVTDLTQGYTLGTGETALDVKGWYHDLGKDNATGIGWRMVDEMDAANGVVAFISTLTSGDACNPSGRSRLYAVQFGSGRTAWSSGESFLEYGYSLISVQLVNKDGKLSVNAAGRDPNNDGAPVALPDIVSGGGTALQILNWRETFTVD</sequence>
<dbReference type="Pfam" id="PF05567">
    <property type="entry name" value="T4P_PilY1"/>
    <property type="match status" value="1"/>
</dbReference>
<dbReference type="InterPro" id="IPR037524">
    <property type="entry name" value="PA14/GLEYA"/>
</dbReference>
<comment type="similarity">
    <text evidence="2">Belongs to the PilY1 family.</text>
</comment>
<keyword evidence="10" id="KW-1185">Reference proteome</keyword>
<keyword evidence="5" id="KW-0106">Calcium</keyword>
<evidence type="ECO:0000313" key="10">
    <source>
        <dbReference type="Proteomes" id="UP001595967"/>
    </source>
</evidence>
<comment type="subcellular location">
    <subcellularLocation>
        <location evidence="1">Fimbrium</location>
    </subcellularLocation>
</comment>
<comment type="caution">
    <text evidence="9">The sequence shown here is derived from an EMBL/GenBank/DDBJ whole genome shotgun (WGS) entry which is preliminary data.</text>
</comment>
<dbReference type="PROSITE" id="PS51820">
    <property type="entry name" value="PA14"/>
    <property type="match status" value="1"/>
</dbReference>
<feature type="chain" id="PRO_5045259470" evidence="7">
    <location>
        <begin position="33"/>
        <end position="1406"/>
    </location>
</feature>
<organism evidence="9 10">
    <name type="scientific">Comamonas nitrativorans</name>
    <dbReference type="NCBI Taxonomy" id="108437"/>
    <lineage>
        <taxon>Bacteria</taxon>
        <taxon>Pseudomonadati</taxon>
        <taxon>Pseudomonadota</taxon>
        <taxon>Betaproteobacteria</taxon>
        <taxon>Burkholderiales</taxon>
        <taxon>Comamonadaceae</taxon>
        <taxon>Comamonas</taxon>
    </lineage>
</organism>
<protein>
    <submittedName>
        <fullName evidence="9">PilC/PilY family type IV pilus protein</fullName>
    </submittedName>
</protein>
<dbReference type="SUPFAM" id="SSF56988">
    <property type="entry name" value="Anthrax protective antigen"/>
    <property type="match status" value="1"/>
</dbReference>
<dbReference type="SUPFAM" id="SSF50998">
    <property type="entry name" value="Quinoprotein alcohol dehydrogenase-like"/>
    <property type="match status" value="1"/>
</dbReference>
<dbReference type="InterPro" id="IPR008707">
    <property type="entry name" value="B-propeller_PilY1"/>
</dbReference>
<evidence type="ECO:0000256" key="6">
    <source>
        <dbReference type="ARBA" id="ARBA00023263"/>
    </source>
</evidence>
<keyword evidence="7" id="KW-0732">Signal</keyword>
<dbReference type="Gene3D" id="3.90.182.10">
    <property type="entry name" value="Toxin - Anthrax Protective Antigen,domain 1"/>
    <property type="match status" value="1"/>
</dbReference>
<keyword evidence="6" id="KW-0281">Fimbrium</keyword>
<proteinExistence type="inferred from homology"/>
<dbReference type="SMART" id="SM00758">
    <property type="entry name" value="PA14"/>
    <property type="match status" value="1"/>
</dbReference>
<dbReference type="InterPro" id="IPR011047">
    <property type="entry name" value="Quinoprotein_ADH-like_sf"/>
</dbReference>
<evidence type="ECO:0000256" key="3">
    <source>
        <dbReference type="ARBA" id="ARBA00022558"/>
    </source>
</evidence>
<dbReference type="InterPro" id="IPR011658">
    <property type="entry name" value="PA14_dom"/>
</dbReference>